<keyword evidence="5 7" id="KW-1133">Transmembrane helix</keyword>
<name>A0A2M9A6E9_9BACT</name>
<evidence type="ECO:0000259" key="9">
    <source>
        <dbReference type="PROSITE" id="PS50929"/>
    </source>
</evidence>
<feature type="domain" description="ABC transmembrane type-1" evidence="9">
    <location>
        <begin position="21"/>
        <end position="296"/>
    </location>
</feature>
<dbReference type="GO" id="GO:0005524">
    <property type="term" value="F:ATP binding"/>
    <property type="evidence" value="ECO:0007669"/>
    <property type="project" value="UniProtKB-KW"/>
</dbReference>
<dbReference type="GO" id="GO:0016887">
    <property type="term" value="F:ATP hydrolysis activity"/>
    <property type="evidence" value="ECO:0007669"/>
    <property type="project" value="InterPro"/>
</dbReference>
<dbReference type="Proteomes" id="UP000231134">
    <property type="component" value="Unassembled WGS sequence"/>
</dbReference>
<protein>
    <submittedName>
        <fullName evidence="10">ABC-type multidrug transport system fused ATPase/permease subunit</fullName>
    </submittedName>
</protein>
<dbReference type="PROSITE" id="PS50929">
    <property type="entry name" value="ABC_TM1F"/>
    <property type="match status" value="1"/>
</dbReference>
<sequence>MNLSKWLKNSAMAALLRLFPLVLLASLADAALLVAIRHFIQILEKTAGTTIAEWLGVTLGLVALRWVFSYMRGISVEKTIRHVEAGLLLWFARRLRTLSPQYYHKVQSEERLMVAYDSIHTVSASAETLMFTLQAILQLVIFLPVLFVMSPWLTLVVLLVVLPVISYIQKKLHAMKPSVDEEMVKRGELRSEVESAKRFFRLWSSAEDLSRIVQSLFAKVRSVLNSSVSVGRRKVVLAQGMESLSVISVILILGFCGWMILNGKLDAEGLVLYCSALFLCYKPVKECSRLLPQMRLAKSAENVLFELEKAPRKKRLQSHAKRTLELSQIDFSYTDDMEKTPVFQGLDILLQTEKPVLLQGANGCGKSTFFKLVAGLEESKKGSILLPENFAGNGVFSVSQDLILPPREFVLQKIQALQGNAAFAELWKLVRGEKLLQKKGLSGGERAKVALLWAIASPAKILLLDEPFAFVVQEERAPILVALLAAAKARGKWVLLATHEPMSNDLTERFEILDFTRLEGRA</sequence>
<dbReference type="AlphaFoldDB" id="A0A2M9A6E9"/>
<evidence type="ECO:0000259" key="8">
    <source>
        <dbReference type="PROSITE" id="PS50893"/>
    </source>
</evidence>
<dbReference type="Pfam" id="PF00005">
    <property type="entry name" value="ABC_tran"/>
    <property type="match status" value="1"/>
</dbReference>
<proteinExistence type="predicted"/>
<keyword evidence="3" id="KW-0547">Nucleotide-binding</keyword>
<dbReference type="PANTHER" id="PTHR43394:SF1">
    <property type="entry name" value="ATP-BINDING CASSETTE SUB-FAMILY B MEMBER 10, MITOCHONDRIAL"/>
    <property type="match status" value="1"/>
</dbReference>
<feature type="domain" description="ABC transporter" evidence="8">
    <location>
        <begin position="324"/>
        <end position="522"/>
    </location>
</feature>
<feature type="transmembrane region" description="Helical" evidence="7">
    <location>
        <begin position="54"/>
        <end position="71"/>
    </location>
</feature>
<dbReference type="Gene3D" id="3.40.50.300">
    <property type="entry name" value="P-loop containing nucleotide triphosphate hydrolases"/>
    <property type="match status" value="1"/>
</dbReference>
<evidence type="ECO:0000256" key="2">
    <source>
        <dbReference type="ARBA" id="ARBA00022692"/>
    </source>
</evidence>
<feature type="transmembrane region" description="Helical" evidence="7">
    <location>
        <begin position="243"/>
        <end position="261"/>
    </location>
</feature>
<keyword evidence="2 7" id="KW-0812">Transmembrane</keyword>
<keyword evidence="4" id="KW-0067">ATP-binding</keyword>
<dbReference type="PANTHER" id="PTHR43394">
    <property type="entry name" value="ATP-DEPENDENT PERMEASE MDL1, MITOCHONDRIAL"/>
    <property type="match status" value="1"/>
</dbReference>
<dbReference type="InterPro" id="IPR039421">
    <property type="entry name" value="Type_1_exporter"/>
</dbReference>
<dbReference type="GO" id="GO:0015421">
    <property type="term" value="F:ABC-type oligopeptide transporter activity"/>
    <property type="evidence" value="ECO:0007669"/>
    <property type="project" value="TreeGrafter"/>
</dbReference>
<dbReference type="InterPro" id="IPR027417">
    <property type="entry name" value="P-loop_NTPase"/>
</dbReference>
<dbReference type="SMART" id="SM00382">
    <property type="entry name" value="AAA"/>
    <property type="match status" value="1"/>
</dbReference>
<keyword evidence="11" id="KW-1185">Reference proteome</keyword>
<dbReference type="PROSITE" id="PS50893">
    <property type="entry name" value="ABC_TRANSPORTER_2"/>
    <property type="match status" value="1"/>
</dbReference>
<dbReference type="InterPro" id="IPR003439">
    <property type="entry name" value="ABC_transporter-like_ATP-bd"/>
</dbReference>
<comment type="caution">
    <text evidence="10">The sequence shown here is derived from an EMBL/GenBank/DDBJ whole genome shotgun (WGS) entry which is preliminary data.</text>
</comment>
<dbReference type="EMBL" id="PGEX01000001">
    <property type="protein sequence ID" value="PJJ41197.1"/>
    <property type="molecule type" value="Genomic_DNA"/>
</dbReference>
<gene>
    <name evidence="10" type="ORF">BGX16_1156</name>
</gene>
<dbReference type="InterPro" id="IPR003593">
    <property type="entry name" value="AAA+_ATPase"/>
</dbReference>
<reference evidence="10 11" key="1">
    <citation type="submission" date="2017-11" db="EMBL/GenBank/DDBJ databases">
        <title>Animal gut microbial communities from fecal samples from Wisconsin, USA.</title>
        <authorList>
            <person name="Neumann A."/>
        </authorList>
    </citation>
    <scope>NUCLEOTIDE SEQUENCE [LARGE SCALE GENOMIC DNA]</scope>
    <source>
        <strain evidence="10 11">UWS3</strain>
    </source>
</reference>
<evidence type="ECO:0000256" key="7">
    <source>
        <dbReference type="SAM" id="Phobius"/>
    </source>
</evidence>
<accession>A0A2M9A6E9</accession>
<evidence type="ECO:0000256" key="4">
    <source>
        <dbReference type="ARBA" id="ARBA00022840"/>
    </source>
</evidence>
<dbReference type="SUPFAM" id="SSF90123">
    <property type="entry name" value="ABC transporter transmembrane region"/>
    <property type="match status" value="1"/>
</dbReference>
<feature type="transmembrane region" description="Helical" evidence="7">
    <location>
        <begin position="128"/>
        <end position="146"/>
    </location>
</feature>
<dbReference type="GO" id="GO:0005886">
    <property type="term" value="C:plasma membrane"/>
    <property type="evidence" value="ECO:0007669"/>
    <property type="project" value="UniProtKB-SubCell"/>
</dbReference>
<evidence type="ECO:0000256" key="3">
    <source>
        <dbReference type="ARBA" id="ARBA00022741"/>
    </source>
</evidence>
<evidence type="ECO:0000313" key="10">
    <source>
        <dbReference type="EMBL" id="PJJ41197.1"/>
    </source>
</evidence>
<dbReference type="Gene3D" id="1.20.1560.10">
    <property type="entry name" value="ABC transporter type 1, transmembrane domain"/>
    <property type="match status" value="1"/>
</dbReference>
<evidence type="ECO:0000256" key="5">
    <source>
        <dbReference type="ARBA" id="ARBA00022989"/>
    </source>
</evidence>
<comment type="subcellular location">
    <subcellularLocation>
        <location evidence="1">Cell membrane</location>
        <topology evidence="1">Multi-pass membrane protein</topology>
    </subcellularLocation>
</comment>
<dbReference type="SUPFAM" id="SSF52540">
    <property type="entry name" value="P-loop containing nucleoside triphosphate hydrolases"/>
    <property type="match status" value="1"/>
</dbReference>
<feature type="transmembrane region" description="Helical" evidence="7">
    <location>
        <begin position="152"/>
        <end position="168"/>
    </location>
</feature>
<evidence type="ECO:0000313" key="11">
    <source>
        <dbReference type="Proteomes" id="UP000231134"/>
    </source>
</evidence>
<evidence type="ECO:0000256" key="1">
    <source>
        <dbReference type="ARBA" id="ARBA00004651"/>
    </source>
</evidence>
<dbReference type="InterPro" id="IPR011527">
    <property type="entry name" value="ABC1_TM_dom"/>
</dbReference>
<dbReference type="InterPro" id="IPR036640">
    <property type="entry name" value="ABC1_TM_sf"/>
</dbReference>
<evidence type="ECO:0000256" key="6">
    <source>
        <dbReference type="ARBA" id="ARBA00023136"/>
    </source>
</evidence>
<keyword evidence="6 7" id="KW-0472">Membrane</keyword>
<organism evidence="10 11">
    <name type="scientific">Hallerella succinigenes</name>
    <dbReference type="NCBI Taxonomy" id="1896222"/>
    <lineage>
        <taxon>Bacteria</taxon>
        <taxon>Pseudomonadati</taxon>
        <taxon>Fibrobacterota</taxon>
        <taxon>Fibrobacteria</taxon>
        <taxon>Fibrobacterales</taxon>
        <taxon>Fibrobacteraceae</taxon>
        <taxon>Hallerella</taxon>
    </lineage>
</organism>